<keyword evidence="3" id="KW-1185">Reference proteome</keyword>
<feature type="domain" description="BPL/LPL catalytic" evidence="1">
    <location>
        <begin position="7"/>
        <end position="186"/>
    </location>
</feature>
<dbReference type="SUPFAM" id="SSF55681">
    <property type="entry name" value="Class II aaRS and biotin synthetases"/>
    <property type="match status" value="1"/>
</dbReference>
<evidence type="ECO:0000313" key="2">
    <source>
        <dbReference type="EMBL" id="QHQ35288.1"/>
    </source>
</evidence>
<reference evidence="2 3" key="1">
    <citation type="submission" date="2019-12" db="EMBL/GenBank/DDBJ databases">
        <title>Complete genome sequence of Algicella marina strain 9Alg 56(T) isolated from the red alga Tichocarpus crinitus.</title>
        <authorList>
            <person name="Kim S.-G."/>
            <person name="Nedashkovskaya O.I."/>
        </authorList>
    </citation>
    <scope>NUCLEOTIDE SEQUENCE [LARGE SCALE GENOMIC DNA]</scope>
    <source>
        <strain evidence="2 3">9Alg 56</strain>
    </source>
</reference>
<evidence type="ECO:0000259" key="1">
    <source>
        <dbReference type="Pfam" id="PF16917"/>
    </source>
</evidence>
<dbReference type="RefSeq" id="WP_161861855.1">
    <property type="nucleotide sequence ID" value="NZ_CP046620.1"/>
</dbReference>
<dbReference type="Gene3D" id="3.30.930.10">
    <property type="entry name" value="Bira Bifunctional Protein, Domain 2"/>
    <property type="match status" value="1"/>
</dbReference>
<sequence>MSETPVFPPLITGIAAGDSASPMEAACAAAVEDGEAGHLFYRFQTDTLSAAILLAPEVPLEDAMTALLLAGIGFGDALGALAPPEVGVHFEWPAGFRVNGGRCGELSVAASATTSDEVPDWLIVGLMVPLWAAEDQGYDPETTVLFAEGCAEVSPVSLLESWSRHFLVWLDRWQEEGAGPIHREWLSRAWKRNEDVTVRLAGKDYRGRFSGLDEKGSMILRSDSDMVLLPLTGMLEEKC</sequence>
<dbReference type="InterPro" id="IPR045864">
    <property type="entry name" value="aa-tRNA-synth_II/BPL/LPL"/>
</dbReference>
<name>A0A6P1SXU0_9RHOB</name>
<dbReference type="InterPro" id="IPR004143">
    <property type="entry name" value="BPL_LPL_catalytic"/>
</dbReference>
<organism evidence="2 3">
    <name type="scientific">Algicella marina</name>
    <dbReference type="NCBI Taxonomy" id="2683284"/>
    <lineage>
        <taxon>Bacteria</taxon>
        <taxon>Pseudomonadati</taxon>
        <taxon>Pseudomonadota</taxon>
        <taxon>Alphaproteobacteria</taxon>
        <taxon>Rhodobacterales</taxon>
        <taxon>Paracoccaceae</taxon>
        <taxon>Algicella</taxon>
    </lineage>
</organism>
<dbReference type="Gene3D" id="2.30.30.100">
    <property type="match status" value="1"/>
</dbReference>
<proteinExistence type="predicted"/>
<dbReference type="Proteomes" id="UP000464495">
    <property type="component" value="Chromosome"/>
</dbReference>
<dbReference type="Pfam" id="PF16917">
    <property type="entry name" value="BPL_LplA_LipB_2"/>
    <property type="match status" value="1"/>
</dbReference>
<dbReference type="AlphaFoldDB" id="A0A6P1SXU0"/>
<gene>
    <name evidence="2" type="ORF">GO499_08790</name>
</gene>
<protein>
    <submittedName>
        <fullName evidence="2">DUF4444 domain-containing protein</fullName>
    </submittedName>
</protein>
<evidence type="ECO:0000313" key="3">
    <source>
        <dbReference type="Proteomes" id="UP000464495"/>
    </source>
</evidence>
<dbReference type="KEGG" id="amaq:GO499_08790"/>
<dbReference type="EMBL" id="CP046620">
    <property type="protein sequence ID" value="QHQ35288.1"/>
    <property type="molecule type" value="Genomic_DNA"/>
</dbReference>
<accession>A0A6P1SXU0</accession>